<dbReference type="Gene3D" id="3.20.20.330">
    <property type="entry name" value="Homocysteine-binding-like domain"/>
    <property type="match status" value="1"/>
</dbReference>
<protein>
    <submittedName>
        <fullName evidence="10">Bifunctional homocysteine S-methyltransferase/methylenetetrahydrofolate reductase</fullName>
        <ecNumber evidence="10">1.5.1.20</ecNumber>
        <ecNumber evidence="10">2.1.1.10</ecNumber>
    </submittedName>
</protein>
<dbReference type="GO" id="GO:0004489">
    <property type="term" value="F:methylenetetrahydrofolate reductase [NAD(P)H] activity"/>
    <property type="evidence" value="ECO:0007669"/>
    <property type="project" value="UniProtKB-EC"/>
</dbReference>
<evidence type="ECO:0000256" key="8">
    <source>
        <dbReference type="PROSITE-ProRule" id="PRU00333"/>
    </source>
</evidence>
<dbReference type="EC" id="1.5.1.20" evidence="10"/>
<evidence type="ECO:0000256" key="6">
    <source>
        <dbReference type="ARBA" id="ARBA00022827"/>
    </source>
</evidence>
<gene>
    <name evidence="10" type="ORF">KDA27_00480</name>
</gene>
<organism evidence="10 11">
    <name type="scientific">Eiseniibacteriota bacterium</name>
    <dbReference type="NCBI Taxonomy" id="2212470"/>
    <lineage>
        <taxon>Bacteria</taxon>
        <taxon>Candidatus Eiseniibacteriota</taxon>
    </lineage>
</organism>
<dbReference type="GO" id="GO:0008168">
    <property type="term" value="F:methyltransferase activity"/>
    <property type="evidence" value="ECO:0007669"/>
    <property type="project" value="UniProtKB-UniRule"/>
</dbReference>
<evidence type="ECO:0000256" key="5">
    <source>
        <dbReference type="ARBA" id="ARBA00022679"/>
    </source>
</evidence>
<name>A0A956N9H7_UNCEI</name>
<keyword evidence="5 8" id="KW-0808">Transferase</keyword>
<sequence length="621" mass="67252">MRQRFLERVQRAPILCDGAMGTVLYERGVFVNRCFDELNLSQPSLVLEVHHEYLRAGAEIIETNTFGANRIKLAGHGLEDKVGEINTAGVLLARRAIEETKKDAFVAGSVGPMGNPRHTLDLGLAQLRHIYQEQIDVLVGAGIDVLFVETISRREEMAAALDVARGYSDLAVVALMTFGDDGHTVQGDSPGNLARWMKDQGADVVGCNCSTGPRAMVDVLNEMRAAGDDLVLAAMPNAGSPEFVEGRYIYFSSPEYMATYARRFVRGPKAHLVGGCCGTTPDHVREMRAYLRSVGSGQVELIEPQQPTETTEAPVTPVPVEERSRLSARLAAGEFVTSVEISPPRGVDPTKVLAAVTRLRDAGVDAVNIPDGPRASARMSPMALSAIITREVGIEAILHYCCRDRNLLGMQSDLLGTHALGIRNLIVITGDPPKLGDYPQATAVFDVDSIGLTRIVSRLNQGLDLGGNPLGPPTSFFVGVGVNPGAVNLDEEIRRFRLKVEAGAHCAYTQPVFDPTRLFTFLSRTEDIPIPILVGILPLNSHRNAEFFHNEVPGMDVPEDVRERMRAAGNGDEAKKVGVQIAKEALALARTSPRIRGAYVMPPFGRAARALDVLEDIVSGR</sequence>
<evidence type="ECO:0000313" key="10">
    <source>
        <dbReference type="EMBL" id="MCA9754246.1"/>
    </source>
</evidence>
<reference evidence="10" key="1">
    <citation type="submission" date="2020-04" db="EMBL/GenBank/DDBJ databases">
        <authorList>
            <person name="Zhang T."/>
        </authorList>
    </citation>
    <scope>NUCLEOTIDE SEQUENCE</scope>
    <source>
        <strain evidence="10">HKST-UBA02</strain>
    </source>
</reference>
<evidence type="ECO:0000256" key="1">
    <source>
        <dbReference type="ARBA" id="ARBA00001974"/>
    </source>
</evidence>
<evidence type="ECO:0000256" key="7">
    <source>
        <dbReference type="ARBA" id="ARBA00023002"/>
    </source>
</evidence>
<evidence type="ECO:0000259" key="9">
    <source>
        <dbReference type="PROSITE" id="PS50970"/>
    </source>
</evidence>
<feature type="binding site" evidence="8">
    <location>
        <position position="277"/>
    </location>
    <ligand>
        <name>Zn(2+)</name>
        <dbReference type="ChEBI" id="CHEBI:29105"/>
    </ligand>
</feature>
<keyword evidence="4" id="KW-0285">Flavoprotein</keyword>
<dbReference type="Pfam" id="PF02219">
    <property type="entry name" value="MTHFR"/>
    <property type="match status" value="1"/>
</dbReference>
<feature type="binding site" evidence="8">
    <location>
        <position position="209"/>
    </location>
    <ligand>
        <name>Zn(2+)</name>
        <dbReference type="ChEBI" id="CHEBI:29105"/>
    </ligand>
</feature>
<reference evidence="10" key="2">
    <citation type="journal article" date="2021" name="Microbiome">
        <title>Successional dynamics and alternative stable states in a saline activated sludge microbial community over 9 years.</title>
        <authorList>
            <person name="Wang Y."/>
            <person name="Ye J."/>
            <person name="Ju F."/>
            <person name="Liu L."/>
            <person name="Boyd J.A."/>
            <person name="Deng Y."/>
            <person name="Parks D.H."/>
            <person name="Jiang X."/>
            <person name="Yin X."/>
            <person name="Woodcroft B.J."/>
            <person name="Tyson G.W."/>
            <person name="Hugenholtz P."/>
            <person name="Polz M.F."/>
            <person name="Zhang T."/>
        </authorList>
    </citation>
    <scope>NUCLEOTIDE SEQUENCE</scope>
    <source>
        <strain evidence="10">HKST-UBA02</strain>
    </source>
</reference>
<dbReference type="SUPFAM" id="SSF82282">
    <property type="entry name" value="Homocysteine S-methyltransferase"/>
    <property type="match status" value="1"/>
</dbReference>
<dbReference type="GO" id="GO:0032259">
    <property type="term" value="P:methylation"/>
    <property type="evidence" value="ECO:0007669"/>
    <property type="project" value="UniProtKB-KW"/>
</dbReference>
<dbReference type="PROSITE" id="PS50970">
    <property type="entry name" value="HCY"/>
    <property type="match status" value="1"/>
</dbReference>
<keyword evidence="8" id="KW-0862">Zinc</keyword>
<dbReference type="AlphaFoldDB" id="A0A956N9H7"/>
<comment type="pathway">
    <text evidence="2">One-carbon metabolism; tetrahydrofolate interconversion.</text>
</comment>
<feature type="domain" description="Hcy-binding" evidence="9">
    <location>
        <begin position="2"/>
        <end position="291"/>
    </location>
</feature>
<dbReference type="Proteomes" id="UP000739538">
    <property type="component" value="Unassembled WGS sequence"/>
</dbReference>
<dbReference type="PANTHER" id="PTHR11103:SF18">
    <property type="entry name" value="SLR1189 PROTEIN"/>
    <property type="match status" value="1"/>
</dbReference>
<comment type="cofactor">
    <cofactor evidence="8">
        <name>Zn(2+)</name>
        <dbReference type="ChEBI" id="CHEBI:29105"/>
    </cofactor>
</comment>
<evidence type="ECO:0000256" key="4">
    <source>
        <dbReference type="ARBA" id="ARBA00022630"/>
    </source>
</evidence>
<dbReference type="CDD" id="cd00537">
    <property type="entry name" value="MTHFR"/>
    <property type="match status" value="1"/>
</dbReference>
<dbReference type="NCBIfam" id="NF006396">
    <property type="entry name" value="PRK08645.1"/>
    <property type="match status" value="1"/>
</dbReference>
<dbReference type="EC" id="2.1.1.10" evidence="10"/>
<dbReference type="InterPro" id="IPR003171">
    <property type="entry name" value="Mehydrof_redctse-like"/>
</dbReference>
<keyword evidence="7 10" id="KW-0560">Oxidoreductase</keyword>
<dbReference type="EMBL" id="JAGQHS010000001">
    <property type="protein sequence ID" value="MCA9754246.1"/>
    <property type="molecule type" value="Genomic_DNA"/>
</dbReference>
<evidence type="ECO:0000256" key="3">
    <source>
        <dbReference type="ARBA" id="ARBA00022603"/>
    </source>
</evidence>
<dbReference type="InterPro" id="IPR003726">
    <property type="entry name" value="HCY_dom"/>
</dbReference>
<dbReference type="InterPro" id="IPR036589">
    <property type="entry name" value="HCY_dom_sf"/>
</dbReference>
<keyword evidence="8" id="KW-0479">Metal-binding</keyword>
<dbReference type="PANTHER" id="PTHR11103">
    <property type="entry name" value="SLR1189 PROTEIN"/>
    <property type="match status" value="1"/>
</dbReference>
<feature type="binding site" evidence="8">
    <location>
        <position position="276"/>
    </location>
    <ligand>
        <name>Zn(2+)</name>
        <dbReference type="ChEBI" id="CHEBI:29105"/>
    </ligand>
</feature>
<evidence type="ECO:0000256" key="2">
    <source>
        <dbReference type="ARBA" id="ARBA00004777"/>
    </source>
</evidence>
<evidence type="ECO:0000313" key="11">
    <source>
        <dbReference type="Proteomes" id="UP000739538"/>
    </source>
</evidence>
<proteinExistence type="predicted"/>
<dbReference type="Pfam" id="PF02574">
    <property type="entry name" value="S-methyl_trans"/>
    <property type="match status" value="1"/>
</dbReference>
<dbReference type="InterPro" id="IPR029041">
    <property type="entry name" value="FAD-linked_oxidoreductase-like"/>
</dbReference>
<dbReference type="GO" id="GO:0006555">
    <property type="term" value="P:methionine metabolic process"/>
    <property type="evidence" value="ECO:0007669"/>
    <property type="project" value="InterPro"/>
</dbReference>
<keyword evidence="6" id="KW-0274">FAD</keyword>
<keyword evidence="3 8" id="KW-0489">Methyltransferase</keyword>
<comment type="caution">
    <text evidence="10">The sequence shown here is derived from an EMBL/GenBank/DDBJ whole genome shotgun (WGS) entry which is preliminary data.</text>
</comment>
<dbReference type="GO" id="GO:0046872">
    <property type="term" value="F:metal ion binding"/>
    <property type="evidence" value="ECO:0007669"/>
    <property type="project" value="UniProtKB-KW"/>
</dbReference>
<dbReference type="SUPFAM" id="SSF51730">
    <property type="entry name" value="FAD-linked oxidoreductase"/>
    <property type="match status" value="1"/>
</dbReference>
<dbReference type="Gene3D" id="3.20.20.220">
    <property type="match status" value="1"/>
</dbReference>
<comment type="cofactor">
    <cofactor evidence="1">
        <name>FAD</name>
        <dbReference type="ChEBI" id="CHEBI:57692"/>
    </cofactor>
</comment>
<accession>A0A956N9H7</accession>